<dbReference type="RefSeq" id="WP_053395826.1">
    <property type="nucleotide sequence ID" value="NZ_LHPJ01000008.1"/>
</dbReference>
<reference evidence="3" key="1">
    <citation type="submission" date="2015-08" db="EMBL/GenBank/DDBJ databases">
        <title>Vibrio galatheae sp. nov., a novel member of the Vibrionaceae family isolated from the Solomon Islands.</title>
        <authorList>
            <person name="Giubergia S."/>
            <person name="Machado H."/>
            <person name="Mateiu R.V."/>
            <person name="Gram L."/>
        </authorList>
    </citation>
    <scope>NUCLEOTIDE SEQUENCE [LARGE SCALE GENOMIC DNA]</scope>
    <source>
        <strain evidence="3">DSM 19584</strain>
    </source>
</reference>
<dbReference type="InterPro" id="IPR025489">
    <property type="entry name" value="DUF4381"/>
</dbReference>
<evidence type="ECO:0000313" key="2">
    <source>
        <dbReference type="EMBL" id="KOO03042.1"/>
    </source>
</evidence>
<dbReference type="AlphaFoldDB" id="A0A0M0HMN3"/>
<keyword evidence="1" id="KW-1133">Transmembrane helix</keyword>
<dbReference type="PATRIC" id="fig|693.5.peg.2212"/>
<evidence type="ECO:0008006" key="4">
    <source>
        <dbReference type="Google" id="ProtNLM"/>
    </source>
</evidence>
<accession>A0A0M0HMN3</accession>
<keyword evidence="1" id="KW-0472">Membrane</keyword>
<protein>
    <recommendedName>
        <fullName evidence="4">DUF4381 domain-containing protein</fullName>
    </recommendedName>
</protein>
<keyword evidence="3" id="KW-1185">Reference proteome</keyword>
<dbReference type="EMBL" id="LHPJ01000008">
    <property type="protein sequence ID" value="KOO03042.1"/>
    <property type="molecule type" value="Genomic_DNA"/>
</dbReference>
<organism evidence="2 3">
    <name type="scientific">Vibrio nereis</name>
    <dbReference type="NCBI Taxonomy" id="693"/>
    <lineage>
        <taxon>Bacteria</taxon>
        <taxon>Pseudomonadati</taxon>
        <taxon>Pseudomonadota</taxon>
        <taxon>Gammaproteobacteria</taxon>
        <taxon>Vibrionales</taxon>
        <taxon>Vibrionaceae</taxon>
        <taxon>Vibrio</taxon>
    </lineage>
</organism>
<dbReference type="Proteomes" id="UP000037515">
    <property type="component" value="Unassembled WGS sequence"/>
</dbReference>
<evidence type="ECO:0000256" key="1">
    <source>
        <dbReference type="SAM" id="Phobius"/>
    </source>
</evidence>
<feature type="transmembrane region" description="Helical" evidence="1">
    <location>
        <begin position="28"/>
        <end position="48"/>
    </location>
</feature>
<dbReference type="Pfam" id="PF14316">
    <property type="entry name" value="DUF4381"/>
    <property type="match status" value="1"/>
</dbReference>
<comment type="caution">
    <text evidence="2">The sequence shown here is derived from an EMBL/GenBank/DDBJ whole genome shotgun (WGS) entry which is preliminary data.</text>
</comment>
<name>A0A0M0HMN3_VIBNE</name>
<evidence type="ECO:0000313" key="3">
    <source>
        <dbReference type="Proteomes" id="UP000037515"/>
    </source>
</evidence>
<proteinExistence type="predicted"/>
<sequence>MSNETQTSSLPLQPMHLPEPPSWLPLSWGWWASIAAILVLILATWFVIRRSKKHQAPKKTALRLLDNCTRPSEAIELLRQAAFCYYPRTDIAQLTGNEWYEFLDSQIDSPRFVANQALWQHALYSKEPIEKSDELVQHCIDWVEKALPPKKRRN</sequence>
<keyword evidence="1" id="KW-0812">Transmembrane</keyword>
<dbReference type="OrthoDB" id="283083at2"/>
<dbReference type="STRING" id="693.AKJ17_10800"/>
<gene>
    <name evidence="2" type="ORF">AKJ17_10800</name>
</gene>